<evidence type="ECO:0000313" key="3">
    <source>
        <dbReference type="Proteomes" id="UP000595917"/>
    </source>
</evidence>
<organism evidence="2 3">
    <name type="scientific">Breznakiella homolactica</name>
    <dbReference type="NCBI Taxonomy" id="2798577"/>
    <lineage>
        <taxon>Bacteria</taxon>
        <taxon>Pseudomonadati</taxon>
        <taxon>Spirochaetota</taxon>
        <taxon>Spirochaetia</taxon>
        <taxon>Spirochaetales</taxon>
        <taxon>Breznakiellaceae</taxon>
        <taxon>Breznakiella</taxon>
    </lineage>
</organism>
<keyword evidence="1" id="KW-1133">Transmembrane helix</keyword>
<protein>
    <submittedName>
        <fullName evidence="2">Uncharacterized protein</fullName>
    </submittedName>
</protein>
<gene>
    <name evidence="2" type="ORF">JFL75_05595</name>
</gene>
<reference evidence="2" key="1">
    <citation type="submission" date="2021-01" db="EMBL/GenBank/DDBJ databases">
        <title>Description of Breznakiella homolactica.</title>
        <authorList>
            <person name="Song Y."/>
            <person name="Brune A."/>
        </authorList>
    </citation>
    <scope>NUCLEOTIDE SEQUENCE</scope>
    <source>
        <strain evidence="2">RmG30</strain>
    </source>
</reference>
<keyword evidence="1" id="KW-0472">Membrane</keyword>
<evidence type="ECO:0000313" key="2">
    <source>
        <dbReference type="EMBL" id="QQO10393.1"/>
    </source>
</evidence>
<dbReference type="RefSeq" id="WP_215627697.1">
    <property type="nucleotide sequence ID" value="NZ_CP067089.2"/>
</dbReference>
<proteinExistence type="predicted"/>
<feature type="transmembrane region" description="Helical" evidence="1">
    <location>
        <begin position="12"/>
        <end position="36"/>
    </location>
</feature>
<accession>A0A7T7XQ82</accession>
<name>A0A7T7XQ82_9SPIR</name>
<sequence>MNKKDKYENEKLKIFYNWLTLFGGSTLIIVIIFMYLFTPLKGSSIPLIHFSTNEEIILKSILIGFYIVINIIAGFNYHRKVRVLKKTFYKKNVV</sequence>
<dbReference type="AlphaFoldDB" id="A0A7T7XQ82"/>
<feature type="transmembrane region" description="Helical" evidence="1">
    <location>
        <begin position="56"/>
        <end position="77"/>
    </location>
</feature>
<dbReference type="KEGG" id="bhc:JFL75_05595"/>
<evidence type="ECO:0000256" key="1">
    <source>
        <dbReference type="SAM" id="Phobius"/>
    </source>
</evidence>
<dbReference type="EMBL" id="CP067089">
    <property type="protein sequence ID" value="QQO10393.1"/>
    <property type="molecule type" value="Genomic_DNA"/>
</dbReference>
<dbReference type="Proteomes" id="UP000595917">
    <property type="component" value="Chromosome"/>
</dbReference>
<keyword evidence="3" id="KW-1185">Reference proteome</keyword>
<keyword evidence="1" id="KW-0812">Transmembrane</keyword>